<dbReference type="InterPro" id="IPR012337">
    <property type="entry name" value="RNaseH-like_sf"/>
</dbReference>
<dbReference type="Proteomes" id="UP000499080">
    <property type="component" value="Unassembled WGS sequence"/>
</dbReference>
<dbReference type="InterPro" id="IPR036397">
    <property type="entry name" value="RNaseH_sf"/>
</dbReference>
<dbReference type="AlphaFoldDB" id="A0A4Y2AF33"/>
<dbReference type="InterPro" id="IPR052560">
    <property type="entry name" value="RdDP_mobile_element"/>
</dbReference>
<dbReference type="PROSITE" id="PS50879">
    <property type="entry name" value="RNASE_H_1"/>
    <property type="match status" value="1"/>
</dbReference>
<accession>A0A4Y2AF33</accession>
<comment type="caution">
    <text evidence="3">The sequence shown here is derived from an EMBL/GenBank/DDBJ whole genome shotgun (WGS) entry which is preliminary data.</text>
</comment>
<feature type="domain" description="Reverse transcriptase" evidence="1">
    <location>
        <begin position="476"/>
        <end position="747"/>
    </location>
</feature>
<dbReference type="PANTHER" id="PTHR36688">
    <property type="entry name" value="ENDO/EXONUCLEASE/PHOSPHATASE DOMAIN-CONTAINING PROTEIN"/>
    <property type="match status" value="1"/>
</dbReference>
<keyword evidence="4" id="KW-1185">Reference proteome</keyword>
<gene>
    <name evidence="3" type="primary">RTase_467</name>
    <name evidence="3" type="ORF">AVEN_42952_1</name>
</gene>
<dbReference type="SUPFAM" id="SSF56672">
    <property type="entry name" value="DNA/RNA polymerases"/>
    <property type="match status" value="1"/>
</dbReference>
<dbReference type="CDD" id="cd01650">
    <property type="entry name" value="RT_nLTR_like"/>
    <property type="match status" value="1"/>
</dbReference>
<proteinExistence type="predicted"/>
<dbReference type="CDD" id="cd09276">
    <property type="entry name" value="Rnase_HI_RT_non_LTR"/>
    <property type="match status" value="1"/>
</dbReference>
<dbReference type="InterPro" id="IPR036691">
    <property type="entry name" value="Endo/exonu/phosph_ase_sf"/>
</dbReference>
<dbReference type="InterPro" id="IPR043502">
    <property type="entry name" value="DNA/RNA_pol_sf"/>
</dbReference>
<dbReference type="OrthoDB" id="6433748at2759"/>
<dbReference type="InterPro" id="IPR005135">
    <property type="entry name" value="Endo/exonuclease/phosphatase"/>
</dbReference>
<dbReference type="Gene3D" id="3.60.10.10">
    <property type="entry name" value="Endonuclease/exonuclease/phosphatase"/>
    <property type="match status" value="1"/>
</dbReference>
<keyword evidence="3" id="KW-0548">Nucleotidyltransferase</keyword>
<dbReference type="PANTHER" id="PTHR36688:SF2">
    <property type="entry name" value="ENDONUCLEASE_EXONUCLEASE_PHOSPHATASE DOMAIN-CONTAINING PROTEIN"/>
    <property type="match status" value="1"/>
</dbReference>
<dbReference type="SUPFAM" id="SSF56219">
    <property type="entry name" value="DNase I-like"/>
    <property type="match status" value="1"/>
</dbReference>
<evidence type="ECO:0000313" key="3">
    <source>
        <dbReference type="EMBL" id="GBL78461.1"/>
    </source>
</evidence>
<dbReference type="SUPFAM" id="SSF53098">
    <property type="entry name" value="Ribonuclease H-like"/>
    <property type="match status" value="1"/>
</dbReference>
<feature type="domain" description="RNase H type-1" evidence="2">
    <location>
        <begin position="958"/>
        <end position="1086"/>
    </location>
</feature>
<dbReference type="EMBL" id="BGPR01000015">
    <property type="protein sequence ID" value="GBL78461.1"/>
    <property type="molecule type" value="Genomic_DNA"/>
</dbReference>
<dbReference type="InterPro" id="IPR002156">
    <property type="entry name" value="RNaseH_domain"/>
</dbReference>
<dbReference type="GO" id="GO:0004523">
    <property type="term" value="F:RNA-DNA hybrid ribonuclease activity"/>
    <property type="evidence" value="ECO:0007669"/>
    <property type="project" value="InterPro"/>
</dbReference>
<evidence type="ECO:0000259" key="1">
    <source>
        <dbReference type="PROSITE" id="PS50878"/>
    </source>
</evidence>
<evidence type="ECO:0000259" key="2">
    <source>
        <dbReference type="PROSITE" id="PS50879"/>
    </source>
</evidence>
<protein>
    <submittedName>
        <fullName evidence="3">Putative RNA-directed DNA polymerase from transposon BS</fullName>
    </submittedName>
</protein>
<dbReference type="GO" id="GO:0003676">
    <property type="term" value="F:nucleic acid binding"/>
    <property type="evidence" value="ECO:0007669"/>
    <property type="project" value="InterPro"/>
</dbReference>
<dbReference type="GO" id="GO:0042575">
    <property type="term" value="C:DNA polymerase complex"/>
    <property type="evidence" value="ECO:0007669"/>
    <property type="project" value="UniProtKB-ARBA"/>
</dbReference>
<organism evidence="3 4">
    <name type="scientific">Araneus ventricosus</name>
    <name type="common">Orbweaver spider</name>
    <name type="synonym">Epeira ventricosa</name>
    <dbReference type="NCBI Taxonomy" id="182803"/>
    <lineage>
        <taxon>Eukaryota</taxon>
        <taxon>Metazoa</taxon>
        <taxon>Ecdysozoa</taxon>
        <taxon>Arthropoda</taxon>
        <taxon>Chelicerata</taxon>
        <taxon>Arachnida</taxon>
        <taxon>Araneae</taxon>
        <taxon>Araneomorphae</taxon>
        <taxon>Entelegynae</taxon>
        <taxon>Araneoidea</taxon>
        <taxon>Araneidae</taxon>
        <taxon>Araneus</taxon>
    </lineage>
</organism>
<dbReference type="Pfam" id="PF00078">
    <property type="entry name" value="RVT_1"/>
    <property type="match status" value="1"/>
</dbReference>
<dbReference type="Pfam" id="PF14529">
    <property type="entry name" value="Exo_endo_phos_2"/>
    <property type="match status" value="1"/>
</dbReference>
<name>A0A4Y2AF33_ARAVE</name>
<dbReference type="Gene3D" id="3.30.420.10">
    <property type="entry name" value="Ribonuclease H-like superfamily/Ribonuclease H"/>
    <property type="match status" value="1"/>
</dbReference>
<dbReference type="Pfam" id="PF00075">
    <property type="entry name" value="RNase_H"/>
    <property type="match status" value="1"/>
</dbReference>
<dbReference type="InterPro" id="IPR000477">
    <property type="entry name" value="RT_dom"/>
</dbReference>
<evidence type="ECO:0000313" key="4">
    <source>
        <dbReference type="Proteomes" id="UP000499080"/>
    </source>
</evidence>
<reference evidence="3 4" key="1">
    <citation type="journal article" date="2019" name="Sci. Rep.">
        <title>Orb-weaving spider Araneus ventricosus genome elucidates the spidroin gene catalogue.</title>
        <authorList>
            <person name="Kono N."/>
            <person name="Nakamura H."/>
            <person name="Ohtoshi R."/>
            <person name="Moran D.A.P."/>
            <person name="Shinohara A."/>
            <person name="Yoshida Y."/>
            <person name="Fujiwara M."/>
            <person name="Mori M."/>
            <person name="Tomita M."/>
            <person name="Arakawa K."/>
        </authorList>
    </citation>
    <scope>NUCLEOTIDE SEQUENCE [LARGE SCALE GENOMIC DNA]</scope>
</reference>
<dbReference type="PROSITE" id="PS50878">
    <property type="entry name" value="RT_POL"/>
    <property type="match status" value="1"/>
</dbReference>
<keyword evidence="3" id="KW-0695">RNA-directed DNA polymerase</keyword>
<dbReference type="GO" id="GO:0003964">
    <property type="term" value="F:RNA-directed DNA polymerase activity"/>
    <property type="evidence" value="ECO:0007669"/>
    <property type="project" value="UniProtKB-KW"/>
</dbReference>
<sequence>MASFVSWNCRGIKNKFSDLKDIINLHQPSVIALQETYLKPGDTIPLKHFNFLHKNSTGDRATGGVALLTSNSFPTLPLTLNTPLQAIAVQIHTHSLITVCSLYLPPNTPVDQFSLNNLISQLPIPFIILGDMNGHSPLWGNPDTNTRGLQVEKLLNDHNLCLLNNDEYTYFHEPTRTFHSVDLAMCTPSVFPYFSLQVGNDLHNSDHFPLILSDNRRQNPRFNSASRYNFNLGSWSTFSSLANITKEMVSDNSIDIAVKNITEVLISAADHSFPKISNTFKKQRKVWWNADCREAHKRQRKAWNIFRRNPTTVNLINYKQAKANSRRVQRRSKLESWERYISSINSTISSKKLWERVKKTSGIFKSSNIRILYNNGIPVTSLQDIANCIASELSRTSNSSNYSAPFLNHKIATEKKKLNFHSSPYAPYNTDFTFFELNRCLSEIHKTSPGPDNISYLMIQNLSDKSLHNLLFLYNRIWQEHSFPSCWQQAIIIPILKPGKEPSNPRNYRPIALTSCLCKILEKMVNKRLIYYLETNKIFSPFQSGFRQGRSAVDNLLALETEIRNAFLRRQHTVAIFFDIEKAYDRSWRYGILRDLYDSNLRGNLPIFIQNFLKLRKFRVKIGNELSDFFTQEEGVPQGSVLSVTLFALKINDILKQLPPFVKGFLYVDDLYISCTGDNMHFIERQLQLAVNKIRQWSTFNGFTFSTDKTSCIHFCRKRRLHPEPEILLEGQLINVVNEIKFLGVTFDKKLTFKPHVMKLRKKLDKTLNILKVISNTSWGASRTSLLRVYRASILSKIDYGCVIYGSARQSVLKRLDPIHHSALRLCSGAFRTSPVESLYVECCEPSLDHRRRILTLHYYFKILSLPGHPFFNYKESQFILRLQRARPSVIPSFFTRASELLRNLNLEDLQVVPILRHHLTPWKSHGLRFLNPFKTFDKANTAPEVYQQLFADHRDVYHNFIPIFTDGSKSSLSTSFACVFINSTLSFQIHSSSSIFTAEITAILHALSEISSGPPDNFIVYSDSLSALESMTSLHRFSHPLTFNILELHDHLTCKGFSILFCWIPSHVGIPGNELADNLAKSATINLNSPVPVNDVKNYIKSILHSKWQAQWDRKDTIKLHSIKLLIDCWPSLPTRKLDTILTRLRIGHTRFTHRHLLLGEPAPLCTACQCQMTVLHILIECQQFNHQRIRCFHSSSITLKDILHKDPHPQLFTFLRMIGFYSLI</sequence>
<keyword evidence="3" id="KW-0808">Transferase</keyword>